<sequence length="132" mass="15412">MKTYNTLAERGCCLIPRLSAYVFERNEKQIIGFICEELQGRIARPSDYSECKRSLEQLHTYGIVHSDLNKFNIMITAEAPRFFDLEKSVLDTDNDISKDDFSHLQQEELEGLEKALRDEEDWGRPWPELKPS</sequence>
<accession>A0A177A9G2</accession>
<keyword evidence="2" id="KW-0723">Serine/threonine-protein kinase</keyword>
<dbReference type="EMBL" id="KV441395">
    <property type="protein sequence ID" value="OAF58775.1"/>
    <property type="molecule type" value="Genomic_DNA"/>
</dbReference>
<dbReference type="AlphaFoldDB" id="A0A177A9G2"/>
<dbReference type="GeneID" id="36289325"/>
<keyword evidence="6" id="KW-0067">ATP-binding</keyword>
<evidence type="ECO:0000256" key="2">
    <source>
        <dbReference type="ARBA" id="ARBA00022527"/>
    </source>
</evidence>
<dbReference type="InterPro" id="IPR011009">
    <property type="entry name" value="Kinase-like_dom_sf"/>
</dbReference>
<gene>
    <name evidence="10" type="ORF">VC83_06263</name>
</gene>
<evidence type="ECO:0000256" key="8">
    <source>
        <dbReference type="ARBA" id="ARBA00048679"/>
    </source>
</evidence>
<dbReference type="EC" id="2.7.11.1" evidence="1"/>
<dbReference type="VEuPathDB" id="FungiDB:GMDG_08050"/>
<evidence type="ECO:0000256" key="5">
    <source>
        <dbReference type="ARBA" id="ARBA00022777"/>
    </source>
</evidence>
<dbReference type="Pfam" id="PF01163">
    <property type="entry name" value="RIO1"/>
    <property type="match status" value="1"/>
</dbReference>
<evidence type="ECO:0000256" key="7">
    <source>
        <dbReference type="ARBA" id="ARBA00047899"/>
    </source>
</evidence>
<dbReference type="OrthoDB" id="3436548at2759"/>
<proteinExistence type="predicted"/>
<evidence type="ECO:0000256" key="6">
    <source>
        <dbReference type="ARBA" id="ARBA00022840"/>
    </source>
</evidence>
<dbReference type="RefSeq" id="XP_024324059.1">
    <property type="nucleotide sequence ID" value="XM_024469866.1"/>
</dbReference>
<evidence type="ECO:0000313" key="10">
    <source>
        <dbReference type="EMBL" id="OAF58775.1"/>
    </source>
</evidence>
<evidence type="ECO:0000256" key="1">
    <source>
        <dbReference type="ARBA" id="ARBA00012513"/>
    </source>
</evidence>
<feature type="domain" description="RIO-type" evidence="9">
    <location>
        <begin position="50"/>
        <end position="90"/>
    </location>
</feature>
<dbReference type="SUPFAM" id="SSF56112">
    <property type="entry name" value="Protein kinase-like (PK-like)"/>
    <property type="match status" value="1"/>
</dbReference>
<keyword evidence="4" id="KW-0547">Nucleotide-binding</keyword>
<organism evidence="10">
    <name type="scientific">Pseudogymnoascus destructans</name>
    <dbReference type="NCBI Taxonomy" id="655981"/>
    <lineage>
        <taxon>Eukaryota</taxon>
        <taxon>Fungi</taxon>
        <taxon>Dikarya</taxon>
        <taxon>Ascomycota</taxon>
        <taxon>Pezizomycotina</taxon>
        <taxon>Leotiomycetes</taxon>
        <taxon>Thelebolales</taxon>
        <taxon>Thelebolaceae</taxon>
        <taxon>Pseudogymnoascus</taxon>
    </lineage>
</organism>
<name>A0A177A9G2_9PEZI</name>
<dbReference type="GO" id="GO:0005524">
    <property type="term" value="F:ATP binding"/>
    <property type="evidence" value="ECO:0007669"/>
    <property type="project" value="UniProtKB-KW"/>
</dbReference>
<protein>
    <recommendedName>
        <fullName evidence="1">non-specific serine/threonine protein kinase</fullName>
        <ecNumber evidence="1">2.7.11.1</ecNumber>
    </recommendedName>
</protein>
<dbReference type="GO" id="GO:0004674">
    <property type="term" value="F:protein serine/threonine kinase activity"/>
    <property type="evidence" value="ECO:0007669"/>
    <property type="project" value="UniProtKB-KW"/>
</dbReference>
<comment type="catalytic activity">
    <reaction evidence="7">
        <text>L-threonyl-[protein] + ATP = O-phospho-L-threonyl-[protein] + ADP + H(+)</text>
        <dbReference type="Rhea" id="RHEA:46608"/>
        <dbReference type="Rhea" id="RHEA-COMP:11060"/>
        <dbReference type="Rhea" id="RHEA-COMP:11605"/>
        <dbReference type="ChEBI" id="CHEBI:15378"/>
        <dbReference type="ChEBI" id="CHEBI:30013"/>
        <dbReference type="ChEBI" id="CHEBI:30616"/>
        <dbReference type="ChEBI" id="CHEBI:61977"/>
        <dbReference type="ChEBI" id="CHEBI:456216"/>
        <dbReference type="EC" id="2.7.11.1"/>
    </reaction>
</comment>
<dbReference type="InterPro" id="IPR018934">
    <property type="entry name" value="RIO_dom"/>
</dbReference>
<evidence type="ECO:0000259" key="9">
    <source>
        <dbReference type="Pfam" id="PF01163"/>
    </source>
</evidence>
<dbReference type="Proteomes" id="UP000077154">
    <property type="component" value="Unassembled WGS sequence"/>
</dbReference>
<reference evidence="10" key="1">
    <citation type="submission" date="2016-03" db="EMBL/GenBank/DDBJ databases">
        <title>Updated assembly of Pseudogymnoascus destructans, the fungus causing white-nose syndrome of bats.</title>
        <authorList>
            <person name="Palmer J.M."/>
            <person name="Drees K.P."/>
            <person name="Foster J.T."/>
            <person name="Lindner D.L."/>
        </authorList>
    </citation>
    <scope>NUCLEOTIDE SEQUENCE [LARGE SCALE GENOMIC DNA]</scope>
    <source>
        <strain evidence="10">20631-21</strain>
    </source>
</reference>
<evidence type="ECO:0000256" key="4">
    <source>
        <dbReference type="ARBA" id="ARBA00022741"/>
    </source>
</evidence>
<comment type="catalytic activity">
    <reaction evidence="8">
        <text>L-seryl-[protein] + ATP = O-phospho-L-seryl-[protein] + ADP + H(+)</text>
        <dbReference type="Rhea" id="RHEA:17989"/>
        <dbReference type="Rhea" id="RHEA-COMP:9863"/>
        <dbReference type="Rhea" id="RHEA-COMP:11604"/>
        <dbReference type="ChEBI" id="CHEBI:15378"/>
        <dbReference type="ChEBI" id="CHEBI:29999"/>
        <dbReference type="ChEBI" id="CHEBI:30616"/>
        <dbReference type="ChEBI" id="CHEBI:83421"/>
        <dbReference type="ChEBI" id="CHEBI:456216"/>
        <dbReference type="EC" id="2.7.11.1"/>
    </reaction>
</comment>
<evidence type="ECO:0000256" key="3">
    <source>
        <dbReference type="ARBA" id="ARBA00022679"/>
    </source>
</evidence>
<keyword evidence="5" id="KW-0418">Kinase</keyword>
<dbReference type="Gene3D" id="1.10.510.10">
    <property type="entry name" value="Transferase(Phosphotransferase) domain 1"/>
    <property type="match status" value="1"/>
</dbReference>
<keyword evidence="3" id="KW-0808">Transferase</keyword>